<name>A0A2Z6IA78_9BURK</name>
<feature type="binding site" evidence="9">
    <location>
        <position position="103"/>
    </location>
    <ligand>
        <name>Zn(2+)</name>
        <dbReference type="ChEBI" id="CHEBI:29105"/>
    </ligand>
</feature>
<dbReference type="AlphaFoldDB" id="A0A2Z6IA78"/>
<evidence type="ECO:0000313" key="10">
    <source>
        <dbReference type="EMBL" id="BBF23421.1"/>
    </source>
</evidence>
<evidence type="ECO:0000256" key="3">
    <source>
        <dbReference type="ARBA" id="ARBA00014628"/>
    </source>
</evidence>
<feature type="binding site" evidence="9">
    <location>
        <position position="44"/>
    </location>
    <ligand>
        <name>Zn(2+)</name>
        <dbReference type="ChEBI" id="CHEBI:29105"/>
    </ligand>
</feature>
<evidence type="ECO:0000256" key="9">
    <source>
        <dbReference type="PIRSR" id="PIRSR601765-1"/>
    </source>
</evidence>
<evidence type="ECO:0000256" key="5">
    <source>
        <dbReference type="ARBA" id="ARBA00022833"/>
    </source>
</evidence>
<feature type="binding site" evidence="9">
    <location>
        <position position="106"/>
    </location>
    <ligand>
        <name>Zn(2+)</name>
        <dbReference type="ChEBI" id="CHEBI:29105"/>
    </ligand>
</feature>
<dbReference type="PANTHER" id="PTHR11002">
    <property type="entry name" value="CARBONIC ANHYDRASE"/>
    <property type="match status" value="1"/>
</dbReference>
<evidence type="ECO:0000256" key="6">
    <source>
        <dbReference type="ARBA" id="ARBA00023239"/>
    </source>
</evidence>
<protein>
    <recommendedName>
        <fullName evidence="3">Carbonic anhydrase</fullName>
        <ecNumber evidence="2">4.2.1.1</ecNumber>
    </recommendedName>
    <alternativeName>
        <fullName evidence="7">Carbonate dehydratase</fullName>
    </alternativeName>
</protein>
<sequence length="241" mass="26678">MTNFHELIEGFRNFREDYLLREAEFFETLKSGQNPRTLVVACCDSRVDPALLTGCRPGDLFVVRNVAALVPACGEAARADAVMAAVEYGVKHLEVEHVIVMGHSNCGGIHGLMHPEAVADEDYIAGWLEHARPVLHDLSHVEADATDADRSRRCEEAAILLSIENLLSYPWIKKRVTEGSLKLHALYYDMHDGNLLVWDAQREDFVPSWHFSESGRCEACSPTGLFTGLVEEGKAAGTAEN</sequence>
<dbReference type="KEGG" id="sutt:SUTMEG_13120"/>
<dbReference type="PANTHER" id="PTHR11002:SF76">
    <property type="entry name" value="CARBONIC ANHYDRASE"/>
    <property type="match status" value="1"/>
</dbReference>
<dbReference type="EMBL" id="AP018786">
    <property type="protein sequence ID" value="BBF23421.1"/>
    <property type="molecule type" value="Genomic_DNA"/>
</dbReference>
<evidence type="ECO:0000256" key="8">
    <source>
        <dbReference type="ARBA" id="ARBA00048348"/>
    </source>
</evidence>
<dbReference type="OrthoDB" id="9797527at2"/>
<dbReference type="SUPFAM" id="SSF53056">
    <property type="entry name" value="beta-carbonic anhydrase, cab"/>
    <property type="match status" value="1"/>
</dbReference>
<keyword evidence="11" id="KW-1185">Reference proteome</keyword>
<dbReference type="GO" id="GO:0008270">
    <property type="term" value="F:zinc ion binding"/>
    <property type="evidence" value="ECO:0007669"/>
    <property type="project" value="InterPro"/>
</dbReference>
<evidence type="ECO:0000256" key="7">
    <source>
        <dbReference type="ARBA" id="ARBA00031969"/>
    </source>
</evidence>
<dbReference type="SMART" id="SM00947">
    <property type="entry name" value="Pro_CA"/>
    <property type="match status" value="1"/>
</dbReference>
<feature type="binding site" evidence="9">
    <location>
        <position position="42"/>
    </location>
    <ligand>
        <name>Zn(2+)</name>
        <dbReference type="ChEBI" id="CHEBI:29105"/>
    </ligand>
</feature>
<accession>A0A2Z6IA78</accession>
<dbReference type="InterPro" id="IPR036874">
    <property type="entry name" value="Carbonic_anhydrase_sf"/>
</dbReference>
<organism evidence="10 11">
    <name type="scientific">Sutterella megalosphaeroides</name>
    <dbReference type="NCBI Taxonomy" id="2494234"/>
    <lineage>
        <taxon>Bacteria</taxon>
        <taxon>Pseudomonadati</taxon>
        <taxon>Pseudomonadota</taxon>
        <taxon>Betaproteobacteria</taxon>
        <taxon>Burkholderiales</taxon>
        <taxon>Sutterellaceae</taxon>
        <taxon>Sutterella</taxon>
    </lineage>
</organism>
<dbReference type="EC" id="4.2.1.1" evidence="2"/>
<evidence type="ECO:0000256" key="2">
    <source>
        <dbReference type="ARBA" id="ARBA00012925"/>
    </source>
</evidence>
<dbReference type="RefSeq" id="WP_120177033.1">
    <property type="nucleotide sequence ID" value="NZ_AP018786.1"/>
</dbReference>
<dbReference type="FunFam" id="3.40.1050.10:FF:000003">
    <property type="entry name" value="Carbonic anhydrase"/>
    <property type="match status" value="1"/>
</dbReference>
<dbReference type="GO" id="GO:0004089">
    <property type="term" value="F:carbonate dehydratase activity"/>
    <property type="evidence" value="ECO:0007669"/>
    <property type="project" value="UniProtKB-EC"/>
</dbReference>
<dbReference type="InterPro" id="IPR001765">
    <property type="entry name" value="Carbonic_anhydrase"/>
</dbReference>
<dbReference type="Gene3D" id="3.40.1050.10">
    <property type="entry name" value="Carbonic anhydrase"/>
    <property type="match status" value="1"/>
</dbReference>
<gene>
    <name evidence="10" type="primary">cynT</name>
    <name evidence="10" type="ORF">SUTMEG_13120</name>
</gene>
<comment type="catalytic activity">
    <reaction evidence="8">
        <text>hydrogencarbonate + H(+) = CO2 + H2O</text>
        <dbReference type="Rhea" id="RHEA:10748"/>
        <dbReference type="ChEBI" id="CHEBI:15377"/>
        <dbReference type="ChEBI" id="CHEBI:15378"/>
        <dbReference type="ChEBI" id="CHEBI:16526"/>
        <dbReference type="ChEBI" id="CHEBI:17544"/>
        <dbReference type="EC" id="4.2.1.1"/>
    </reaction>
</comment>
<proteinExistence type="inferred from homology"/>
<evidence type="ECO:0000256" key="4">
    <source>
        <dbReference type="ARBA" id="ARBA00022723"/>
    </source>
</evidence>
<comment type="similarity">
    <text evidence="1">Belongs to the beta-class carbonic anhydrase family.</text>
</comment>
<dbReference type="Pfam" id="PF00484">
    <property type="entry name" value="Pro_CA"/>
    <property type="match status" value="1"/>
</dbReference>
<keyword evidence="6" id="KW-0456">Lyase</keyword>
<dbReference type="CDD" id="cd00884">
    <property type="entry name" value="beta_CA_cladeB"/>
    <property type="match status" value="1"/>
</dbReference>
<comment type="cofactor">
    <cofactor evidence="9">
        <name>Zn(2+)</name>
        <dbReference type="ChEBI" id="CHEBI:29105"/>
    </cofactor>
    <text evidence="9">Binds 1 zinc ion per subunit.</text>
</comment>
<dbReference type="InterPro" id="IPR045066">
    <property type="entry name" value="Beta_CA_cladeB"/>
</dbReference>
<keyword evidence="5 9" id="KW-0862">Zinc</keyword>
<dbReference type="Proteomes" id="UP000271003">
    <property type="component" value="Chromosome"/>
</dbReference>
<keyword evidence="4 9" id="KW-0479">Metal-binding</keyword>
<evidence type="ECO:0000313" key="11">
    <source>
        <dbReference type="Proteomes" id="UP000271003"/>
    </source>
</evidence>
<reference evidence="10 11" key="1">
    <citation type="journal article" date="2018" name="Int. J. Syst. Evol. Microbiol.">
        <title>Mesosutterella multiformis gen. nov., sp. nov., a member of the family Sutterellaceae and Sutterella megalosphaeroides sp. nov., isolated from human faeces.</title>
        <authorList>
            <person name="Sakamoto M."/>
            <person name="Ikeyama N."/>
            <person name="Kunihiro T."/>
            <person name="Iino T."/>
            <person name="Yuki M."/>
            <person name="Ohkuma M."/>
        </authorList>
    </citation>
    <scope>NUCLEOTIDE SEQUENCE [LARGE SCALE GENOMIC DNA]</scope>
    <source>
        <strain evidence="10 11">6FBBBH3</strain>
    </source>
</reference>
<evidence type="ECO:0000256" key="1">
    <source>
        <dbReference type="ARBA" id="ARBA00006217"/>
    </source>
</evidence>